<feature type="transmembrane region" description="Helical" evidence="8">
    <location>
        <begin position="366"/>
        <end position="388"/>
    </location>
</feature>
<dbReference type="GO" id="GO:0005886">
    <property type="term" value="C:plasma membrane"/>
    <property type="evidence" value="ECO:0007669"/>
    <property type="project" value="UniProtKB-SubCell"/>
</dbReference>
<evidence type="ECO:0000256" key="6">
    <source>
        <dbReference type="ARBA" id="ARBA00022989"/>
    </source>
</evidence>
<comment type="subcellular location">
    <subcellularLocation>
        <location evidence="1">Cell membrane</location>
        <topology evidence="1">Multi-pass membrane protein</topology>
    </subcellularLocation>
</comment>
<protein>
    <recommendedName>
        <fullName evidence="9">Glycosyltransferase RgtA/B/C/D-like domain-containing protein</fullName>
    </recommendedName>
</protein>
<dbReference type="GO" id="GO:0016763">
    <property type="term" value="F:pentosyltransferase activity"/>
    <property type="evidence" value="ECO:0007669"/>
    <property type="project" value="TreeGrafter"/>
</dbReference>
<dbReference type="PANTHER" id="PTHR33908">
    <property type="entry name" value="MANNOSYLTRANSFERASE YKCB-RELATED"/>
    <property type="match status" value="1"/>
</dbReference>
<evidence type="ECO:0000259" key="9">
    <source>
        <dbReference type="Pfam" id="PF13231"/>
    </source>
</evidence>
<evidence type="ECO:0000313" key="10">
    <source>
        <dbReference type="EMBL" id="ACL23386.1"/>
    </source>
</evidence>
<feature type="transmembrane region" description="Helical" evidence="8">
    <location>
        <begin position="205"/>
        <end position="224"/>
    </location>
</feature>
<feature type="transmembrane region" description="Helical" evidence="8">
    <location>
        <begin position="625"/>
        <end position="642"/>
    </location>
</feature>
<feature type="transmembrane region" description="Helical" evidence="8">
    <location>
        <begin position="472"/>
        <end position="490"/>
    </location>
</feature>
<keyword evidence="4" id="KW-0808">Transferase</keyword>
<keyword evidence="7 8" id="KW-0472">Membrane</keyword>
<feature type="transmembrane region" description="Helical" evidence="8">
    <location>
        <begin position="601"/>
        <end position="618"/>
    </location>
</feature>
<evidence type="ECO:0000256" key="2">
    <source>
        <dbReference type="ARBA" id="ARBA00022475"/>
    </source>
</evidence>
<feature type="transmembrane region" description="Helical" evidence="8">
    <location>
        <begin position="677"/>
        <end position="699"/>
    </location>
</feature>
<name>B8G3K3_CHLAD</name>
<accession>B8G3K3</accession>
<feature type="transmembrane region" description="Helical" evidence="8">
    <location>
        <begin position="422"/>
        <end position="438"/>
    </location>
</feature>
<dbReference type="RefSeq" id="WP_012615752.1">
    <property type="nucleotide sequence ID" value="NC_011831.1"/>
</dbReference>
<dbReference type="OrthoDB" id="138503at2"/>
<keyword evidence="3" id="KW-0328">Glycosyltransferase</keyword>
<gene>
    <name evidence="10" type="ordered locus">Cagg_0442</name>
</gene>
<feature type="transmembrane region" description="Helical" evidence="8">
    <location>
        <begin position="180"/>
        <end position="199"/>
    </location>
</feature>
<evidence type="ECO:0000256" key="5">
    <source>
        <dbReference type="ARBA" id="ARBA00022692"/>
    </source>
</evidence>
<dbReference type="HOGENOM" id="CLU_343482_0_0_0"/>
<feature type="transmembrane region" description="Helical" evidence="8">
    <location>
        <begin position="394"/>
        <end position="415"/>
    </location>
</feature>
<keyword evidence="2" id="KW-1003">Cell membrane</keyword>
<dbReference type="Pfam" id="PF13231">
    <property type="entry name" value="PMT_2"/>
    <property type="match status" value="1"/>
</dbReference>
<dbReference type="eggNOG" id="COG1807">
    <property type="taxonomic scope" value="Bacteria"/>
</dbReference>
<evidence type="ECO:0000256" key="1">
    <source>
        <dbReference type="ARBA" id="ARBA00004651"/>
    </source>
</evidence>
<evidence type="ECO:0000256" key="8">
    <source>
        <dbReference type="SAM" id="Phobius"/>
    </source>
</evidence>
<feature type="transmembrane region" description="Helical" evidence="8">
    <location>
        <begin position="289"/>
        <end position="306"/>
    </location>
</feature>
<feature type="transmembrane region" description="Helical" evidence="8">
    <location>
        <begin position="524"/>
        <end position="543"/>
    </location>
</feature>
<organism evidence="10 11">
    <name type="scientific">Chloroflexus aggregans (strain MD-66 / DSM 9485)</name>
    <dbReference type="NCBI Taxonomy" id="326427"/>
    <lineage>
        <taxon>Bacteria</taxon>
        <taxon>Bacillati</taxon>
        <taxon>Chloroflexota</taxon>
        <taxon>Chloroflexia</taxon>
        <taxon>Chloroflexales</taxon>
        <taxon>Chloroflexineae</taxon>
        <taxon>Chloroflexaceae</taxon>
        <taxon>Chloroflexus</taxon>
    </lineage>
</organism>
<dbReference type="GO" id="GO:0009103">
    <property type="term" value="P:lipopolysaccharide biosynthetic process"/>
    <property type="evidence" value="ECO:0007669"/>
    <property type="project" value="UniProtKB-ARBA"/>
</dbReference>
<feature type="transmembrane region" description="Helical" evidence="8">
    <location>
        <begin position="16"/>
        <end position="35"/>
    </location>
</feature>
<feature type="transmembrane region" description="Helical" evidence="8">
    <location>
        <begin position="262"/>
        <end position="282"/>
    </location>
</feature>
<dbReference type="InterPro" id="IPR038731">
    <property type="entry name" value="RgtA/B/C-like"/>
</dbReference>
<dbReference type="InterPro" id="IPR050297">
    <property type="entry name" value="LipidA_mod_glycosyltrf_83"/>
</dbReference>
<feature type="domain" description="Glycosyltransferase RgtA/B/C/D-like" evidence="9">
    <location>
        <begin position="375"/>
        <end position="540"/>
    </location>
</feature>
<evidence type="ECO:0000313" key="11">
    <source>
        <dbReference type="Proteomes" id="UP000002508"/>
    </source>
</evidence>
<dbReference type="PANTHER" id="PTHR33908:SF3">
    <property type="entry name" value="UNDECAPRENYL PHOSPHATE-ALPHA-4-AMINO-4-DEOXY-L-ARABINOSE ARABINOSYL TRANSFERASE"/>
    <property type="match status" value="1"/>
</dbReference>
<dbReference type="EMBL" id="CP001337">
    <property type="protein sequence ID" value="ACL23386.1"/>
    <property type="molecule type" value="Genomic_DNA"/>
</dbReference>
<dbReference type="GO" id="GO:0010041">
    <property type="term" value="P:response to iron(III) ion"/>
    <property type="evidence" value="ECO:0007669"/>
    <property type="project" value="TreeGrafter"/>
</dbReference>
<reference evidence="10" key="1">
    <citation type="submission" date="2008-12" db="EMBL/GenBank/DDBJ databases">
        <title>Complete sequence of Chloroflexus aggregans DSM 9485.</title>
        <authorList>
            <consortium name="US DOE Joint Genome Institute"/>
            <person name="Lucas S."/>
            <person name="Copeland A."/>
            <person name="Lapidus A."/>
            <person name="Glavina del Rio T."/>
            <person name="Dalin E."/>
            <person name="Tice H."/>
            <person name="Pitluck S."/>
            <person name="Foster B."/>
            <person name="Larimer F."/>
            <person name="Land M."/>
            <person name="Hauser L."/>
            <person name="Kyrpides N."/>
            <person name="Mikhailova N."/>
            <person name="Bryant D."/>
            <person name="Richardson P."/>
        </authorList>
    </citation>
    <scope>NUCLEOTIDE SEQUENCE</scope>
    <source>
        <strain evidence="10">DSM 9485</strain>
    </source>
</reference>
<keyword evidence="11" id="KW-1185">Reference proteome</keyword>
<evidence type="ECO:0000256" key="4">
    <source>
        <dbReference type="ARBA" id="ARBA00022679"/>
    </source>
</evidence>
<proteinExistence type="predicted"/>
<keyword evidence="5 8" id="KW-0812">Transmembrane</keyword>
<feature type="transmembrane region" description="Helical" evidence="8">
    <location>
        <begin position="318"/>
        <end position="335"/>
    </location>
</feature>
<dbReference type="STRING" id="326427.Cagg_0442"/>
<dbReference type="Proteomes" id="UP000002508">
    <property type="component" value="Chromosome"/>
</dbReference>
<sequence>MRVVIRNHFLPTLYRWPAVWLPIALTGIAVLLLLLPISRPAHYWRVGEEYEPILIGFHENEQNETDLFRWSQPQAALFLYGYRGAPALVELRLAAPRAPGMAPAQATFAYQDGDVGTVTVAGYWRRYRLLVPAAATGETVLRWSTEPYIALPDVRELGVALSGVRQWSLADRPPLSAQTIAWSALPLLVWMAGVVWQWPGFWRDAGALLALAPALGLALAPATAEYWLPTVPWPWWPLLPIFVLLGWPYLRTGSRSLLNRTASRPVVHWTGVVIALGGLLLIRAGVLPWLIFPSVLIGVGLAWPLVANREDSSVWPSGRWLVAITGVALLTRLVALDQMPVALWRDESRHGLLALRIWSEPDFRPIYVPFVADLPALLFYLMAPVVGILGPHTWSVRLVSAVAGALTPLALYWFVAPIIGRRAAVLGAALLAWSSWSLSMSRWAFPATLDHLLVLTAAGLLWRGLDPNRRGWWIWCSVALAALLGGLAVYTYHTGRLAPLALAIVVLFRLGRNRERWRLTWSRLALAALVGAIVVMPLVWYLLTDSFGFNRRVGSVSIFQADSLSRHRPLDFLAENVVSYGLMWHIQGESNGRHHLPSAPMVDPVVGLLLLLGIGVAWRARSTAGVVLALWLLYYIPGLLSFNAPHAMRSLGTLAPACALAGWGLSRLATSVSWRRWLIPAALVASLALNLWVYFGLMWHDPRVYGEFDRTEMVMAQIVRNAATQPHPVPVYLPREWALSDTVRFLTADLAPAQQARIWRGSLVGDEDVLVVLPVSADATTVAGVLNALGSAGREVESPPTIPTGGEALVRVFARGTAALAVLSTP</sequence>
<evidence type="ECO:0000256" key="3">
    <source>
        <dbReference type="ARBA" id="ARBA00022676"/>
    </source>
</evidence>
<feature type="transmembrane region" description="Helical" evidence="8">
    <location>
        <begin position="231"/>
        <end position="250"/>
    </location>
</feature>
<dbReference type="AlphaFoldDB" id="B8G3K3"/>
<dbReference type="KEGG" id="cag:Cagg_0442"/>
<evidence type="ECO:0000256" key="7">
    <source>
        <dbReference type="ARBA" id="ARBA00023136"/>
    </source>
</evidence>
<keyword evidence="6 8" id="KW-1133">Transmembrane helix</keyword>